<evidence type="ECO:0000256" key="5">
    <source>
        <dbReference type="ARBA" id="ARBA00023212"/>
    </source>
</evidence>
<dbReference type="Gene3D" id="1.20.58.530">
    <property type="match status" value="1"/>
</dbReference>
<dbReference type="OrthoDB" id="6108017at2759"/>
<keyword evidence="7" id="KW-0009">Actin-binding</keyword>
<feature type="domain" description="Myosin motor" evidence="8">
    <location>
        <begin position="1"/>
        <end position="326"/>
    </location>
</feature>
<dbReference type="GO" id="GO:0001917">
    <property type="term" value="C:photoreceptor inner segment"/>
    <property type="evidence" value="ECO:0007669"/>
    <property type="project" value="TreeGrafter"/>
</dbReference>
<accession>A0A8J6DJJ4</accession>
<evidence type="ECO:0000256" key="3">
    <source>
        <dbReference type="ARBA" id="ARBA00022490"/>
    </source>
</evidence>
<dbReference type="GO" id="GO:0032433">
    <property type="term" value="C:filopodium tip"/>
    <property type="evidence" value="ECO:0007669"/>
    <property type="project" value="TreeGrafter"/>
</dbReference>
<keyword evidence="7" id="KW-0505">Motor protein</keyword>
<evidence type="ECO:0000256" key="6">
    <source>
        <dbReference type="ARBA" id="ARBA00023273"/>
    </source>
</evidence>
<keyword evidence="6" id="KW-0966">Cell projection</keyword>
<dbReference type="GO" id="GO:0016459">
    <property type="term" value="C:myosin complex"/>
    <property type="evidence" value="ECO:0007669"/>
    <property type="project" value="UniProtKB-KW"/>
</dbReference>
<dbReference type="SUPFAM" id="SSF52540">
    <property type="entry name" value="P-loop containing nucleoside triphosphate hydrolases"/>
    <property type="match status" value="1"/>
</dbReference>
<keyword evidence="7" id="KW-0518">Myosin</keyword>
<dbReference type="InterPro" id="IPR027417">
    <property type="entry name" value="P-loop_NTPase"/>
</dbReference>
<dbReference type="PANTHER" id="PTHR46256:SF1">
    <property type="entry name" value="MYOSIN-IIIB"/>
    <property type="match status" value="1"/>
</dbReference>
<evidence type="ECO:0000256" key="7">
    <source>
        <dbReference type="PROSITE-ProRule" id="PRU00782"/>
    </source>
</evidence>
<dbReference type="AlphaFoldDB" id="A0A8J6DJJ4"/>
<dbReference type="GO" id="GO:0030832">
    <property type="term" value="P:regulation of actin filament length"/>
    <property type="evidence" value="ECO:0007669"/>
    <property type="project" value="TreeGrafter"/>
</dbReference>
<organism evidence="9 10">
    <name type="scientific">Galemys pyrenaicus</name>
    <name type="common">Iberian desman</name>
    <name type="synonym">Pyrenean desman</name>
    <dbReference type="NCBI Taxonomy" id="202257"/>
    <lineage>
        <taxon>Eukaryota</taxon>
        <taxon>Metazoa</taxon>
        <taxon>Chordata</taxon>
        <taxon>Craniata</taxon>
        <taxon>Vertebrata</taxon>
        <taxon>Euteleostomi</taxon>
        <taxon>Mammalia</taxon>
        <taxon>Eutheria</taxon>
        <taxon>Laurasiatheria</taxon>
        <taxon>Eulipotyphla</taxon>
        <taxon>Talpidae</taxon>
        <taxon>Galemys</taxon>
    </lineage>
</organism>
<gene>
    <name evidence="9" type="ORF">J0S82_018490</name>
</gene>
<dbReference type="GO" id="GO:0000146">
    <property type="term" value="F:microfilament motor activity"/>
    <property type="evidence" value="ECO:0007669"/>
    <property type="project" value="TreeGrafter"/>
</dbReference>
<evidence type="ECO:0000313" key="9">
    <source>
        <dbReference type="EMBL" id="KAG8510486.1"/>
    </source>
</evidence>
<name>A0A8J6DJJ4_GALPY</name>
<dbReference type="EMBL" id="JAGFMF010011870">
    <property type="protein sequence ID" value="KAG8510486.1"/>
    <property type="molecule type" value="Genomic_DNA"/>
</dbReference>
<comment type="subcellular location">
    <subcellularLocation>
        <location evidence="2">Cell projection</location>
    </subcellularLocation>
    <subcellularLocation>
        <location evidence="1">Cytoplasm</location>
        <location evidence="1">Cytoskeleton</location>
    </subcellularLocation>
</comment>
<dbReference type="SMART" id="SM00242">
    <property type="entry name" value="MYSc"/>
    <property type="match status" value="1"/>
</dbReference>
<dbReference type="PRINTS" id="PR00193">
    <property type="entry name" value="MYOSINHEAVY"/>
</dbReference>
<evidence type="ECO:0000256" key="4">
    <source>
        <dbReference type="ARBA" id="ARBA00022737"/>
    </source>
</evidence>
<dbReference type="InterPro" id="IPR052409">
    <property type="entry name" value="Myosin-III_kinase_activity"/>
</dbReference>
<evidence type="ECO:0000256" key="1">
    <source>
        <dbReference type="ARBA" id="ARBA00004245"/>
    </source>
</evidence>
<evidence type="ECO:0000313" key="10">
    <source>
        <dbReference type="Proteomes" id="UP000700334"/>
    </source>
</evidence>
<dbReference type="InterPro" id="IPR001609">
    <property type="entry name" value="Myosin_head_motor_dom-like"/>
</dbReference>
<sequence length="326" mass="36816">MLFGLFQEVRSVYRILAGILNIGNIEFAAISSQHQTDKSEVPNAEALKNGSYLMPMHDVAEHYLVSSLPFVPAASALCISPEELQEALTSHCVVTRGETIIRANTVDRAADVRDAMSKALYGRLFSWIVNHINTLLQPDKNICNADDGMNVGILDIFGFENFERNSFEQLCINIANEQIQYYFNQHVFALEQMEYQNEGIDAAQVEYEDNRPLLDMFLQKPLGLLALLDEESRFPQATDQTLVDKFEDNLRCKYFWRPKGVELCFGIQHYAGKVLYDASGVLEKNRDTLPADVVVVLRTSENKLLQQLFSIPLTRTGTWNAPIALA</sequence>
<dbReference type="GO" id="GO:0003779">
    <property type="term" value="F:actin binding"/>
    <property type="evidence" value="ECO:0007669"/>
    <property type="project" value="UniProtKB-KW"/>
</dbReference>
<dbReference type="GO" id="GO:0004674">
    <property type="term" value="F:protein serine/threonine kinase activity"/>
    <property type="evidence" value="ECO:0007669"/>
    <property type="project" value="TreeGrafter"/>
</dbReference>
<evidence type="ECO:0000256" key="2">
    <source>
        <dbReference type="ARBA" id="ARBA00004316"/>
    </source>
</evidence>
<comment type="caution">
    <text evidence="9">The sequence shown here is derived from an EMBL/GenBank/DDBJ whole genome shotgun (WGS) entry which is preliminary data.</text>
</comment>
<comment type="caution">
    <text evidence="7">Lacks conserved residue(s) required for the propagation of feature annotation.</text>
</comment>
<dbReference type="PROSITE" id="PS51456">
    <property type="entry name" value="MYOSIN_MOTOR"/>
    <property type="match status" value="1"/>
</dbReference>
<keyword evidence="4" id="KW-0677">Repeat</keyword>
<reference evidence="9" key="1">
    <citation type="journal article" date="2021" name="Evol. Appl.">
        <title>The genome of the Pyrenean desman and the effects of bottlenecks and inbreeding on the genomic landscape of an endangered species.</title>
        <authorList>
            <person name="Escoda L."/>
            <person name="Castresana J."/>
        </authorList>
    </citation>
    <scope>NUCLEOTIDE SEQUENCE</scope>
    <source>
        <strain evidence="9">IBE-C5619</strain>
    </source>
</reference>
<dbReference type="Gene3D" id="1.20.120.720">
    <property type="entry name" value="Myosin VI head, motor domain, U50 subdomain"/>
    <property type="match status" value="1"/>
</dbReference>
<comment type="similarity">
    <text evidence="7">Belongs to the TRAFAC class myosin-kinesin ATPase superfamily. Myosin family.</text>
</comment>
<dbReference type="GO" id="GO:0032426">
    <property type="term" value="C:stereocilium tip"/>
    <property type="evidence" value="ECO:0007669"/>
    <property type="project" value="TreeGrafter"/>
</dbReference>
<keyword evidence="5" id="KW-0206">Cytoskeleton</keyword>
<keyword evidence="10" id="KW-1185">Reference proteome</keyword>
<protein>
    <submittedName>
        <fullName evidence="9">Myosin-IIIb</fullName>
    </submittedName>
</protein>
<keyword evidence="3" id="KW-0963">Cytoplasm</keyword>
<dbReference type="GO" id="GO:0005524">
    <property type="term" value="F:ATP binding"/>
    <property type="evidence" value="ECO:0007669"/>
    <property type="project" value="InterPro"/>
</dbReference>
<dbReference type="PANTHER" id="PTHR46256">
    <property type="entry name" value="AGAP011099-PA"/>
    <property type="match status" value="1"/>
</dbReference>
<dbReference type="Pfam" id="PF00063">
    <property type="entry name" value="Myosin_head"/>
    <property type="match status" value="1"/>
</dbReference>
<dbReference type="FunFam" id="1.20.58.530:FF:000010">
    <property type="entry name" value="Myosin IIIA"/>
    <property type="match status" value="1"/>
</dbReference>
<dbReference type="GO" id="GO:0007605">
    <property type="term" value="P:sensory perception of sound"/>
    <property type="evidence" value="ECO:0007669"/>
    <property type="project" value="TreeGrafter"/>
</dbReference>
<evidence type="ECO:0000259" key="8">
    <source>
        <dbReference type="PROSITE" id="PS51456"/>
    </source>
</evidence>
<dbReference type="GO" id="GO:0051491">
    <property type="term" value="P:positive regulation of filopodium assembly"/>
    <property type="evidence" value="ECO:0007669"/>
    <property type="project" value="TreeGrafter"/>
</dbReference>
<dbReference type="Proteomes" id="UP000700334">
    <property type="component" value="Unassembled WGS sequence"/>
</dbReference>
<proteinExistence type="inferred from homology"/>